<gene>
    <name evidence="1" type="ORF">GCM10010178_90100</name>
</gene>
<keyword evidence="2" id="KW-1185">Reference proteome</keyword>
<sequence length="143" mass="14667">MPYVVSAVALAHPIAVVPERSAVSFIGPGRSSDFFTYRSGELEKGPVAALTVAFGDLAAGVPDALRSLEQDPAWCVTLFAGHGASLALAGGDQLGAALRKHGDDTPAGVAEWGAGLRPEVAKRQAMAACGTYYYAPPSCLHVG</sequence>
<protein>
    <submittedName>
        <fullName evidence="1">Uncharacterized protein</fullName>
    </submittedName>
</protein>
<evidence type="ECO:0000313" key="2">
    <source>
        <dbReference type="Proteomes" id="UP000649573"/>
    </source>
</evidence>
<name>A0ABQ2VJ85_9PSEU</name>
<dbReference type="Proteomes" id="UP000649573">
    <property type="component" value="Unassembled WGS sequence"/>
</dbReference>
<evidence type="ECO:0000313" key="1">
    <source>
        <dbReference type="EMBL" id="GGU85980.1"/>
    </source>
</evidence>
<organism evidence="1 2">
    <name type="scientific">Lentzea flava</name>
    <dbReference type="NCBI Taxonomy" id="103732"/>
    <lineage>
        <taxon>Bacteria</taxon>
        <taxon>Bacillati</taxon>
        <taxon>Actinomycetota</taxon>
        <taxon>Actinomycetes</taxon>
        <taxon>Pseudonocardiales</taxon>
        <taxon>Pseudonocardiaceae</taxon>
        <taxon>Lentzea</taxon>
    </lineage>
</organism>
<dbReference type="EMBL" id="BMRE01000099">
    <property type="protein sequence ID" value="GGU85980.1"/>
    <property type="molecule type" value="Genomic_DNA"/>
</dbReference>
<accession>A0ABQ2VJ85</accession>
<reference evidence="2" key="1">
    <citation type="journal article" date="2019" name="Int. J. Syst. Evol. Microbiol.">
        <title>The Global Catalogue of Microorganisms (GCM) 10K type strain sequencing project: providing services to taxonomists for standard genome sequencing and annotation.</title>
        <authorList>
            <consortium name="The Broad Institute Genomics Platform"/>
            <consortium name="The Broad Institute Genome Sequencing Center for Infectious Disease"/>
            <person name="Wu L."/>
            <person name="Ma J."/>
        </authorList>
    </citation>
    <scope>NUCLEOTIDE SEQUENCE [LARGE SCALE GENOMIC DNA]</scope>
    <source>
        <strain evidence="2">JCM 3296</strain>
    </source>
</reference>
<comment type="caution">
    <text evidence="1">The sequence shown here is derived from an EMBL/GenBank/DDBJ whole genome shotgun (WGS) entry which is preliminary data.</text>
</comment>
<dbReference type="RefSeq" id="WP_229813522.1">
    <property type="nucleotide sequence ID" value="NZ_BMRE01000099.1"/>
</dbReference>
<proteinExistence type="predicted"/>